<dbReference type="InterPro" id="IPR006612">
    <property type="entry name" value="THAP_Znf"/>
</dbReference>
<evidence type="ECO:0000313" key="7">
    <source>
        <dbReference type="EMBL" id="CAF2890799.1"/>
    </source>
</evidence>
<keyword evidence="2 5" id="KW-0863">Zinc-finger</keyword>
<dbReference type="AlphaFoldDB" id="A0A7R8CQ91"/>
<reference evidence="7" key="1">
    <citation type="submission" date="2021-02" db="EMBL/GenBank/DDBJ databases">
        <authorList>
            <person name="Bekaert M."/>
        </authorList>
    </citation>
    <scope>NUCLEOTIDE SEQUENCE</scope>
    <source>
        <strain evidence="7">IoA-00</strain>
    </source>
</reference>
<accession>A0A7R8CQ91</accession>
<gene>
    <name evidence="7" type="ORF">LSAA_7417</name>
</gene>
<dbReference type="OrthoDB" id="6595763at2759"/>
<dbReference type="EMBL" id="HG994582">
    <property type="protein sequence ID" value="CAF2890799.1"/>
    <property type="molecule type" value="Genomic_DNA"/>
</dbReference>
<organism evidence="7 8">
    <name type="scientific">Lepeophtheirus salmonis</name>
    <name type="common">Salmon louse</name>
    <name type="synonym">Caligus salmonis</name>
    <dbReference type="NCBI Taxonomy" id="72036"/>
    <lineage>
        <taxon>Eukaryota</taxon>
        <taxon>Metazoa</taxon>
        <taxon>Ecdysozoa</taxon>
        <taxon>Arthropoda</taxon>
        <taxon>Crustacea</taxon>
        <taxon>Multicrustacea</taxon>
        <taxon>Hexanauplia</taxon>
        <taxon>Copepoda</taxon>
        <taxon>Siphonostomatoida</taxon>
        <taxon>Caligidae</taxon>
        <taxon>Lepeophtheirus</taxon>
    </lineage>
</organism>
<dbReference type="Pfam" id="PF05485">
    <property type="entry name" value="THAP"/>
    <property type="match status" value="1"/>
</dbReference>
<dbReference type="SUPFAM" id="SSF57716">
    <property type="entry name" value="Glucocorticoid receptor-like (DNA-binding domain)"/>
    <property type="match status" value="1"/>
</dbReference>
<proteinExistence type="predicted"/>
<dbReference type="GO" id="GO:0003677">
    <property type="term" value="F:DNA binding"/>
    <property type="evidence" value="ECO:0007669"/>
    <property type="project" value="UniProtKB-UniRule"/>
</dbReference>
<keyword evidence="8" id="KW-1185">Reference proteome</keyword>
<evidence type="ECO:0000256" key="2">
    <source>
        <dbReference type="ARBA" id="ARBA00022771"/>
    </source>
</evidence>
<protein>
    <submittedName>
        <fullName evidence="7">THAP1_3</fullName>
    </submittedName>
</protein>
<feature type="domain" description="THAP-type" evidence="6">
    <location>
        <begin position="31"/>
        <end position="108"/>
    </location>
</feature>
<dbReference type="PROSITE" id="PS50950">
    <property type="entry name" value="ZF_THAP"/>
    <property type="match status" value="1"/>
</dbReference>
<dbReference type="GO" id="GO:0008270">
    <property type="term" value="F:zinc ion binding"/>
    <property type="evidence" value="ECO:0007669"/>
    <property type="project" value="UniProtKB-KW"/>
</dbReference>
<evidence type="ECO:0000259" key="6">
    <source>
        <dbReference type="PROSITE" id="PS50950"/>
    </source>
</evidence>
<evidence type="ECO:0000256" key="4">
    <source>
        <dbReference type="ARBA" id="ARBA00023125"/>
    </source>
</evidence>
<keyword evidence="3" id="KW-0862">Zinc</keyword>
<keyword evidence="4 5" id="KW-0238">DNA-binding</keyword>
<evidence type="ECO:0000313" key="8">
    <source>
        <dbReference type="Proteomes" id="UP000675881"/>
    </source>
</evidence>
<dbReference type="Proteomes" id="UP000675881">
    <property type="component" value="Chromosome 3"/>
</dbReference>
<evidence type="ECO:0000256" key="3">
    <source>
        <dbReference type="ARBA" id="ARBA00022833"/>
    </source>
</evidence>
<evidence type="ECO:0000256" key="1">
    <source>
        <dbReference type="ARBA" id="ARBA00022723"/>
    </source>
</evidence>
<evidence type="ECO:0000256" key="5">
    <source>
        <dbReference type="PROSITE-ProRule" id="PRU00309"/>
    </source>
</evidence>
<sequence>MHFEKISGLLVIFPRYPDFASKRHRCFFTFKPSKLLCCVRGCQSRYFPNSRISRHRIPKDVSTRSKWLKAIGFGESKVNDASRISNSQGNTPKLMKFRLKQNAVPSIFPKKNVCGVHTFPTQRILSIDDVILCLNETHLPSGVMSYFDFEKEQWLFMGMDYVNGGSPHVMFSVVSGSRIENKCMETRYSGLKSDF</sequence>
<keyword evidence="1" id="KW-0479">Metal-binding</keyword>
<name>A0A7R8CQ91_LEPSM</name>